<dbReference type="NCBIfam" id="NF002677">
    <property type="entry name" value="PRK02406.1"/>
    <property type="match status" value="1"/>
</dbReference>
<keyword evidence="18" id="KW-1185">Reference proteome</keyword>
<sequence length="409" mass="45263">MEQRVILHIDMNAFFASVEQQANPALRGKPIAVVGTGRTVVTTASYEARAFGVKTGMNRWQAIQQCPQLIFVTADNRKYTWTSCRIMEILREYTPLIEVFSIDEAFLDVTGSLAIFGSAQRIACLIKARIHHRFGLTCSIGIAPNKLLAKLASEMQKPDGLTVIPAGEVSRIMAQLPVGELCGIGATTRRQLALLGIRTCGELGRYPVEILTRKFGVVGERLSLMGRGIDNSPVVPAEEAEEVKSVGHSMTLDRDITERKEILKYLLQLSEMVGRRARRYGVTAKTVHLTIRYADFTTTFGRQTTLHSRTNVSADIYREAVAILDSLVLEQPVRLLGVRLTNLDHQGEQLPIFPEERRQALATGAMDRVNDKFGAFTVTFGSIIEAEDKGSHVISPAWRPSGIRNVEVS</sequence>
<evidence type="ECO:0000256" key="15">
    <source>
        <dbReference type="HAMAP-Rule" id="MF_01113"/>
    </source>
</evidence>
<dbReference type="GO" id="GO:0003887">
    <property type="term" value="F:DNA-directed DNA polymerase activity"/>
    <property type="evidence" value="ECO:0007669"/>
    <property type="project" value="UniProtKB-UniRule"/>
</dbReference>
<keyword evidence="5 15" id="KW-0808">Transferase</keyword>
<dbReference type="InterPro" id="IPR036775">
    <property type="entry name" value="DNA_pol_Y-fam_lit_finger_sf"/>
</dbReference>
<dbReference type="GO" id="GO:0000287">
    <property type="term" value="F:magnesium ion binding"/>
    <property type="evidence" value="ECO:0007669"/>
    <property type="project" value="UniProtKB-UniRule"/>
</dbReference>
<organism evidence="17 18">
    <name type="scientific">Geobacter argillaceus</name>
    <dbReference type="NCBI Taxonomy" id="345631"/>
    <lineage>
        <taxon>Bacteria</taxon>
        <taxon>Pseudomonadati</taxon>
        <taxon>Thermodesulfobacteriota</taxon>
        <taxon>Desulfuromonadia</taxon>
        <taxon>Geobacterales</taxon>
        <taxon>Geobacteraceae</taxon>
        <taxon>Geobacter</taxon>
    </lineage>
</organism>
<proteinExistence type="inferred from homology"/>
<keyword evidence="7 15" id="KW-0235">DNA replication</keyword>
<evidence type="ECO:0000256" key="8">
    <source>
        <dbReference type="ARBA" id="ARBA00022723"/>
    </source>
</evidence>
<evidence type="ECO:0000256" key="3">
    <source>
        <dbReference type="ARBA" id="ARBA00022457"/>
    </source>
</evidence>
<dbReference type="Gene3D" id="3.30.1490.100">
    <property type="entry name" value="DNA polymerase, Y-family, little finger domain"/>
    <property type="match status" value="1"/>
</dbReference>
<dbReference type="InterPro" id="IPR001126">
    <property type="entry name" value="UmuC"/>
</dbReference>
<keyword evidence="11 15" id="KW-0239">DNA-directed DNA polymerase</keyword>
<keyword evidence="8 15" id="KW-0479">Metal-binding</keyword>
<feature type="binding site" evidence="15">
    <location>
        <position position="10"/>
    </location>
    <ligand>
        <name>Mg(2+)</name>
        <dbReference type="ChEBI" id="CHEBI:18420"/>
    </ligand>
</feature>
<dbReference type="GO" id="GO:0003684">
    <property type="term" value="F:damaged DNA binding"/>
    <property type="evidence" value="ECO:0007669"/>
    <property type="project" value="InterPro"/>
</dbReference>
<dbReference type="CDD" id="cd03586">
    <property type="entry name" value="PolY_Pol_IV_kappa"/>
    <property type="match status" value="1"/>
</dbReference>
<dbReference type="InterPro" id="IPR043128">
    <property type="entry name" value="Rev_trsase/Diguanyl_cyclase"/>
</dbReference>
<feature type="domain" description="UmuC" evidence="16">
    <location>
        <begin position="6"/>
        <end position="185"/>
    </location>
</feature>
<dbReference type="GO" id="GO:0006261">
    <property type="term" value="P:DNA-templated DNA replication"/>
    <property type="evidence" value="ECO:0007669"/>
    <property type="project" value="UniProtKB-UniRule"/>
</dbReference>
<dbReference type="SUPFAM" id="SSF100879">
    <property type="entry name" value="Lesion bypass DNA polymerase (Y-family), little finger domain"/>
    <property type="match status" value="1"/>
</dbReference>
<feature type="site" description="Substrate discrimination" evidence="15">
    <location>
        <position position="15"/>
    </location>
</feature>
<comment type="subunit">
    <text evidence="15">Monomer.</text>
</comment>
<dbReference type="GO" id="GO:0042276">
    <property type="term" value="P:error-prone translesion synthesis"/>
    <property type="evidence" value="ECO:0007669"/>
    <property type="project" value="TreeGrafter"/>
</dbReference>
<comment type="catalytic activity">
    <reaction evidence="14 15">
        <text>DNA(n) + a 2'-deoxyribonucleoside 5'-triphosphate = DNA(n+1) + diphosphate</text>
        <dbReference type="Rhea" id="RHEA:22508"/>
        <dbReference type="Rhea" id="RHEA-COMP:17339"/>
        <dbReference type="Rhea" id="RHEA-COMP:17340"/>
        <dbReference type="ChEBI" id="CHEBI:33019"/>
        <dbReference type="ChEBI" id="CHEBI:61560"/>
        <dbReference type="ChEBI" id="CHEBI:173112"/>
        <dbReference type="EC" id="2.7.7.7"/>
    </reaction>
</comment>
<evidence type="ECO:0000256" key="2">
    <source>
        <dbReference type="ARBA" id="ARBA00010945"/>
    </source>
</evidence>
<keyword evidence="10 15" id="KW-0460">Magnesium</keyword>
<dbReference type="HAMAP" id="MF_01113">
    <property type="entry name" value="DNApol_IV"/>
    <property type="match status" value="1"/>
</dbReference>
<evidence type="ECO:0000256" key="1">
    <source>
        <dbReference type="ARBA" id="ARBA00004496"/>
    </source>
</evidence>
<evidence type="ECO:0000259" key="16">
    <source>
        <dbReference type="PROSITE" id="PS50173"/>
    </source>
</evidence>
<comment type="similarity">
    <text evidence="2 15">Belongs to the DNA polymerase type-Y family.</text>
</comment>
<protein>
    <recommendedName>
        <fullName evidence="15">DNA polymerase IV</fullName>
        <shortName evidence="15">Pol IV</shortName>
        <ecNumber evidence="15">2.7.7.7</ecNumber>
    </recommendedName>
</protein>
<evidence type="ECO:0000256" key="14">
    <source>
        <dbReference type="ARBA" id="ARBA00049244"/>
    </source>
</evidence>
<evidence type="ECO:0000256" key="5">
    <source>
        <dbReference type="ARBA" id="ARBA00022679"/>
    </source>
</evidence>
<feature type="binding site" evidence="15">
    <location>
        <position position="103"/>
    </location>
    <ligand>
        <name>Mg(2+)</name>
        <dbReference type="ChEBI" id="CHEBI:18420"/>
    </ligand>
</feature>
<dbReference type="EC" id="2.7.7.7" evidence="15"/>
<evidence type="ECO:0000313" key="18">
    <source>
        <dbReference type="Proteomes" id="UP000319449"/>
    </source>
</evidence>
<dbReference type="GO" id="GO:0005829">
    <property type="term" value="C:cytosol"/>
    <property type="evidence" value="ECO:0007669"/>
    <property type="project" value="TreeGrafter"/>
</dbReference>
<reference evidence="17 18" key="1">
    <citation type="submission" date="2019-07" db="EMBL/GenBank/DDBJ databases">
        <title>Genomic Encyclopedia of Archaeal and Bacterial Type Strains, Phase II (KMG-II): from individual species to whole genera.</title>
        <authorList>
            <person name="Goeker M."/>
        </authorList>
    </citation>
    <scope>NUCLEOTIDE SEQUENCE [LARGE SCALE GENOMIC DNA]</scope>
    <source>
        <strain evidence="17 18">ATCC BAA-1139</strain>
    </source>
</reference>
<dbReference type="Gene3D" id="3.30.70.270">
    <property type="match status" value="1"/>
</dbReference>
<dbReference type="Proteomes" id="UP000319449">
    <property type="component" value="Unassembled WGS sequence"/>
</dbReference>
<comment type="subcellular location">
    <subcellularLocation>
        <location evidence="1 15">Cytoplasm</location>
    </subcellularLocation>
</comment>
<dbReference type="PANTHER" id="PTHR11076:SF33">
    <property type="entry name" value="DNA POLYMERASE KAPPA"/>
    <property type="match status" value="1"/>
</dbReference>
<evidence type="ECO:0000256" key="4">
    <source>
        <dbReference type="ARBA" id="ARBA00022490"/>
    </source>
</evidence>
<comment type="function">
    <text evidence="15">Poorly processive, error-prone DNA polymerase involved in untargeted mutagenesis. Copies undamaged DNA at stalled replication forks, which arise in vivo from mismatched or misaligned primer ends. These misaligned primers can be extended by PolIV. Exhibits no 3'-5' exonuclease (proofreading) activity. May be involved in translesional synthesis, in conjunction with the beta clamp from PolIII.</text>
</comment>
<keyword evidence="12 15" id="KW-0238">DNA-binding</keyword>
<dbReference type="Pfam" id="PF21999">
    <property type="entry name" value="IMS_HHH_1"/>
    <property type="match status" value="1"/>
</dbReference>
<dbReference type="PANTHER" id="PTHR11076">
    <property type="entry name" value="DNA REPAIR POLYMERASE UMUC / TRANSFERASE FAMILY MEMBER"/>
    <property type="match status" value="1"/>
</dbReference>
<dbReference type="OrthoDB" id="9808813at2"/>
<comment type="caution">
    <text evidence="17">The sequence shown here is derived from an EMBL/GenBank/DDBJ whole genome shotgun (WGS) entry which is preliminary data.</text>
</comment>
<evidence type="ECO:0000256" key="12">
    <source>
        <dbReference type="ARBA" id="ARBA00023125"/>
    </source>
</evidence>
<evidence type="ECO:0000256" key="13">
    <source>
        <dbReference type="ARBA" id="ARBA00023204"/>
    </source>
</evidence>
<dbReference type="Gene3D" id="3.40.1170.60">
    <property type="match status" value="1"/>
</dbReference>
<dbReference type="Gene3D" id="1.10.150.20">
    <property type="entry name" value="5' to 3' exonuclease, C-terminal subdomain"/>
    <property type="match status" value="1"/>
</dbReference>
<dbReference type="RefSeq" id="WP_145023011.1">
    <property type="nucleotide sequence ID" value="NZ_VLLN01000014.1"/>
</dbReference>
<evidence type="ECO:0000256" key="7">
    <source>
        <dbReference type="ARBA" id="ARBA00022705"/>
    </source>
</evidence>
<dbReference type="AlphaFoldDB" id="A0A562VLJ1"/>
<keyword evidence="13 15" id="KW-0234">DNA repair</keyword>
<dbReference type="PROSITE" id="PS50173">
    <property type="entry name" value="UMUC"/>
    <property type="match status" value="1"/>
</dbReference>
<dbReference type="InterPro" id="IPR053848">
    <property type="entry name" value="IMS_HHH_1"/>
</dbReference>
<keyword evidence="4 15" id="KW-0963">Cytoplasm</keyword>
<dbReference type="EMBL" id="VLLN01000014">
    <property type="protein sequence ID" value="TWJ18745.1"/>
    <property type="molecule type" value="Genomic_DNA"/>
</dbReference>
<gene>
    <name evidence="15" type="primary">dinB</name>
    <name evidence="17" type="ORF">JN12_02380</name>
</gene>
<evidence type="ECO:0000256" key="10">
    <source>
        <dbReference type="ARBA" id="ARBA00022842"/>
    </source>
</evidence>
<dbReference type="SUPFAM" id="SSF56672">
    <property type="entry name" value="DNA/RNA polymerases"/>
    <property type="match status" value="1"/>
</dbReference>
<keyword evidence="3 15" id="KW-0515">Mutator protein</keyword>
<evidence type="ECO:0000256" key="9">
    <source>
        <dbReference type="ARBA" id="ARBA00022763"/>
    </source>
</evidence>
<dbReference type="InterPro" id="IPR022880">
    <property type="entry name" value="DNApol_IV"/>
</dbReference>
<dbReference type="GO" id="GO:0009432">
    <property type="term" value="P:SOS response"/>
    <property type="evidence" value="ECO:0007669"/>
    <property type="project" value="TreeGrafter"/>
</dbReference>
<evidence type="ECO:0000256" key="11">
    <source>
        <dbReference type="ARBA" id="ARBA00022932"/>
    </source>
</evidence>
<dbReference type="InterPro" id="IPR043502">
    <property type="entry name" value="DNA/RNA_pol_sf"/>
</dbReference>
<keyword evidence="6 15" id="KW-0548">Nucleotidyltransferase</keyword>
<dbReference type="Pfam" id="PF11799">
    <property type="entry name" value="IMS_C"/>
    <property type="match status" value="1"/>
</dbReference>
<comment type="cofactor">
    <cofactor evidence="15">
        <name>Mg(2+)</name>
        <dbReference type="ChEBI" id="CHEBI:18420"/>
    </cofactor>
    <text evidence="15">Binds 2 magnesium ions per subunit.</text>
</comment>
<feature type="active site" evidence="15">
    <location>
        <position position="104"/>
    </location>
</feature>
<dbReference type="GO" id="GO:0006281">
    <property type="term" value="P:DNA repair"/>
    <property type="evidence" value="ECO:0007669"/>
    <property type="project" value="UniProtKB-UniRule"/>
</dbReference>
<accession>A0A562VLJ1</accession>
<dbReference type="Pfam" id="PF00817">
    <property type="entry name" value="IMS"/>
    <property type="match status" value="1"/>
</dbReference>
<keyword evidence="9 15" id="KW-0227">DNA damage</keyword>
<name>A0A562VLJ1_9BACT</name>
<evidence type="ECO:0000256" key="6">
    <source>
        <dbReference type="ARBA" id="ARBA00022695"/>
    </source>
</evidence>
<evidence type="ECO:0000313" key="17">
    <source>
        <dbReference type="EMBL" id="TWJ18745.1"/>
    </source>
</evidence>
<dbReference type="InterPro" id="IPR017961">
    <property type="entry name" value="DNA_pol_Y-fam_little_finger"/>
</dbReference>
<dbReference type="InterPro" id="IPR050116">
    <property type="entry name" value="DNA_polymerase-Y"/>
</dbReference>